<dbReference type="Proteomes" id="UP000198635">
    <property type="component" value="Unassembled WGS sequence"/>
</dbReference>
<dbReference type="InterPro" id="IPR017871">
    <property type="entry name" value="ABC_transporter-like_CS"/>
</dbReference>
<evidence type="ECO:0000259" key="6">
    <source>
        <dbReference type="PROSITE" id="PS50893"/>
    </source>
</evidence>
<dbReference type="PANTHER" id="PTHR42734:SF17">
    <property type="entry name" value="METAL TRANSPORT SYSTEM ATP-BINDING PROTEIN TM_0124-RELATED"/>
    <property type="match status" value="1"/>
</dbReference>
<dbReference type="Gene3D" id="3.40.50.300">
    <property type="entry name" value="P-loop containing nucleotide triphosphate hydrolases"/>
    <property type="match status" value="1"/>
</dbReference>
<keyword evidence="4 7" id="KW-0067">ATP-binding</keyword>
<evidence type="ECO:0000256" key="2">
    <source>
        <dbReference type="ARBA" id="ARBA00022448"/>
    </source>
</evidence>
<gene>
    <name evidence="7" type="ORF">SAMN04488082_102330</name>
</gene>
<evidence type="ECO:0000256" key="5">
    <source>
        <dbReference type="SAM" id="MobiDB-lite"/>
    </source>
</evidence>
<dbReference type="PROSITE" id="PS50893">
    <property type="entry name" value="ABC_TRANSPORTER_2"/>
    <property type="match status" value="1"/>
</dbReference>
<feature type="domain" description="ABC transporter" evidence="6">
    <location>
        <begin position="35"/>
        <end position="271"/>
    </location>
</feature>
<keyword evidence="3" id="KW-0547">Nucleotide-binding</keyword>
<dbReference type="SUPFAM" id="SSF52540">
    <property type="entry name" value="P-loop containing nucleoside triphosphate hydrolases"/>
    <property type="match status" value="1"/>
</dbReference>
<dbReference type="AlphaFoldDB" id="A0A1I3QI55"/>
<sequence>MNTHDHSCSTCSGHGHPIIPEPHFRPLPGTGTPVIELQGVSFAYDDREVLSSVDLKVSSGDFMAVIGPNGGGKTTLVKLILGLLAPKAGTVRVLGADPLSVRPAVGYVPQHALIQPSFPVTVHEVVLLGLRRAGGLLSSGRWPGYRASDKAKALETLRMVDMAELATRRFDALSGGQKQRVLVARALVSDPALLLFDEPTSNIDPQGKVCLFDLLSALSSSITIVMVSHDLISASTRISSVAVVNRKLIQNQSRELTPSMLELIYGTHDASCPLDTYIREMSSIFGQTGPKGSI</sequence>
<dbReference type="STRING" id="52560.SAMN04488082_102330"/>
<dbReference type="PANTHER" id="PTHR42734">
    <property type="entry name" value="METAL TRANSPORT SYSTEM ATP-BINDING PROTEIN TM_0124-RELATED"/>
    <property type="match status" value="1"/>
</dbReference>
<dbReference type="Pfam" id="PF00005">
    <property type="entry name" value="ABC_tran"/>
    <property type="match status" value="1"/>
</dbReference>
<evidence type="ECO:0000313" key="8">
    <source>
        <dbReference type="Proteomes" id="UP000198635"/>
    </source>
</evidence>
<dbReference type="RefSeq" id="WP_092372784.1">
    <property type="nucleotide sequence ID" value="NZ_FORX01000002.1"/>
</dbReference>
<name>A0A1I3QI55_9BACT</name>
<feature type="region of interest" description="Disordered" evidence="5">
    <location>
        <begin position="1"/>
        <end position="23"/>
    </location>
</feature>
<dbReference type="InterPro" id="IPR003593">
    <property type="entry name" value="AAA+_ATPase"/>
</dbReference>
<dbReference type="InterPro" id="IPR027417">
    <property type="entry name" value="P-loop_NTPase"/>
</dbReference>
<reference evidence="8" key="1">
    <citation type="submission" date="2016-10" db="EMBL/GenBank/DDBJ databases">
        <authorList>
            <person name="Varghese N."/>
            <person name="Submissions S."/>
        </authorList>
    </citation>
    <scope>NUCLEOTIDE SEQUENCE [LARGE SCALE GENOMIC DNA]</scope>
    <source>
        <strain evidence="8">DSM 5918</strain>
    </source>
</reference>
<dbReference type="GO" id="GO:0016887">
    <property type="term" value="F:ATP hydrolysis activity"/>
    <property type="evidence" value="ECO:0007669"/>
    <property type="project" value="InterPro"/>
</dbReference>
<dbReference type="InterPro" id="IPR003439">
    <property type="entry name" value="ABC_transporter-like_ATP-bd"/>
</dbReference>
<evidence type="ECO:0000256" key="4">
    <source>
        <dbReference type="ARBA" id="ARBA00022840"/>
    </source>
</evidence>
<accession>A0A1I3QI55</accession>
<dbReference type="InterPro" id="IPR050153">
    <property type="entry name" value="Metal_Ion_Import_ABC"/>
</dbReference>
<keyword evidence="8" id="KW-1185">Reference proteome</keyword>
<evidence type="ECO:0000313" key="7">
    <source>
        <dbReference type="EMBL" id="SFJ33199.1"/>
    </source>
</evidence>
<dbReference type="EMBL" id="FORX01000002">
    <property type="protein sequence ID" value="SFJ33199.1"/>
    <property type="molecule type" value="Genomic_DNA"/>
</dbReference>
<dbReference type="SMART" id="SM00382">
    <property type="entry name" value="AAA"/>
    <property type="match status" value="1"/>
</dbReference>
<keyword evidence="2" id="KW-0813">Transport</keyword>
<comment type="similarity">
    <text evidence="1">Belongs to the ABC transporter superfamily.</text>
</comment>
<dbReference type="CDD" id="cd03235">
    <property type="entry name" value="ABC_Metallic_Cations"/>
    <property type="match status" value="1"/>
</dbReference>
<dbReference type="PROSITE" id="PS00211">
    <property type="entry name" value="ABC_TRANSPORTER_1"/>
    <property type="match status" value="1"/>
</dbReference>
<proteinExistence type="inferred from homology"/>
<dbReference type="GO" id="GO:0005524">
    <property type="term" value="F:ATP binding"/>
    <property type="evidence" value="ECO:0007669"/>
    <property type="project" value="UniProtKB-KW"/>
</dbReference>
<protein>
    <submittedName>
        <fullName evidence="7">Zinc transport system ATP-binding protein</fullName>
    </submittedName>
</protein>
<evidence type="ECO:0000256" key="3">
    <source>
        <dbReference type="ARBA" id="ARBA00022741"/>
    </source>
</evidence>
<evidence type="ECO:0000256" key="1">
    <source>
        <dbReference type="ARBA" id="ARBA00005417"/>
    </source>
</evidence>
<organism evidence="7 8">
    <name type="scientific">Desulfomicrobium apsheronum</name>
    <dbReference type="NCBI Taxonomy" id="52560"/>
    <lineage>
        <taxon>Bacteria</taxon>
        <taxon>Pseudomonadati</taxon>
        <taxon>Thermodesulfobacteriota</taxon>
        <taxon>Desulfovibrionia</taxon>
        <taxon>Desulfovibrionales</taxon>
        <taxon>Desulfomicrobiaceae</taxon>
        <taxon>Desulfomicrobium</taxon>
    </lineage>
</organism>
<dbReference type="OrthoDB" id="9809450at2"/>